<dbReference type="eggNOG" id="COG2203">
    <property type="taxonomic scope" value="Bacteria"/>
</dbReference>
<dbReference type="EMBL" id="CP002355">
    <property type="protein sequence ID" value="ADR35036.1"/>
    <property type="molecule type" value="Genomic_DNA"/>
</dbReference>
<dbReference type="HOGENOM" id="CLU_007308_8_1_7"/>
<dbReference type="Gene3D" id="3.30.450.40">
    <property type="match status" value="1"/>
</dbReference>
<dbReference type="AlphaFoldDB" id="E4TXV0"/>
<proteinExistence type="predicted"/>
<dbReference type="SUPFAM" id="SSF55781">
    <property type="entry name" value="GAF domain-like"/>
    <property type="match status" value="1"/>
</dbReference>
<dbReference type="RefSeq" id="WP_013461233.1">
    <property type="nucleotide sequence ID" value="NC_014762.1"/>
</dbReference>
<evidence type="ECO:0000313" key="2">
    <source>
        <dbReference type="EMBL" id="ADR35036.1"/>
    </source>
</evidence>
<evidence type="ECO:0000313" key="3">
    <source>
        <dbReference type="Proteomes" id="UP000008721"/>
    </source>
</evidence>
<dbReference type="SMART" id="SM00065">
    <property type="entry name" value="GAF"/>
    <property type="match status" value="1"/>
</dbReference>
<dbReference type="InterPro" id="IPR029016">
    <property type="entry name" value="GAF-like_dom_sf"/>
</dbReference>
<dbReference type="InterPro" id="IPR003018">
    <property type="entry name" value="GAF"/>
</dbReference>
<name>E4TXV0_SULKY</name>
<organism evidence="2 3">
    <name type="scientific">Sulfuricurvum kujiense (strain ATCC BAA-921 / DSM 16994 / JCM 11577 / YK-1)</name>
    <dbReference type="NCBI Taxonomy" id="709032"/>
    <lineage>
        <taxon>Bacteria</taxon>
        <taxon>Pseudomonadati</taxon>
        <taxon>Campylobacterota</taxon>
        <taxon>Epsilonproteobacteria</taxon>
        <taxon>Campylobacterales</taxon>
        <taxon>Sulfurimonadaceae</taxon>
        <taxon>Sulfuricurvum</taxon>
    </lineage>
</organism>
<dbReference type="Pfam" id="PF01590">
    <property type="entry name" value="GAF"/>
    <property type="match status" value="1"/>
</dbReference>
<dbReference type="Proteomes" id="UP000008721">
    <property type="component" value="Chromosome"/>
</dbReference>
<protein>
    <submittedName>
        <fullName evidence="2">GAF domain protein</fullName>
    </submittedName>
</protein>
<accession>E4TXV0</accession>
<dbReference type="KEGG" id="sku:Sulku_2376"/>
<dbReference type="STRING" id="709032.Sulku_2376"/>
<keyword evidence="3" id="KW-1185">Reference proteome</keyword>
<evidence type="ECO:0000259" key="1">
    <source>
        <dbReference type="SMART" id="SM00065"/>
    </source>
</evidence>
<reference evidence="2 3" key="1">
    <citation type="journal article" date="2012" name="Stand. Genomic Sci.">
        <title>Complete genome sequence of the sulfur compounds oxidizing chemolithoautotroph Sulfuricurvum kujiense type strain (YK-1(T)).</title>
        <authorList>
            <person name="Han C."/>
            <person name="Kotsyurbenko O."/>
            <person name="Chertkov O."/>
            <person name="Held B."/>
            <person name="Lapidus A."/>
            <person name="Nolan M."/>
            <person name="Lucas S."/>
            <person name="Hammon N."/>
            <person name="Deshpande S."/>
            <person name="Cheng J.F."/>
            <person name="Tapia R."/>
            <person name="Goodwin L.A."/>
            <person name="Pitluck S."/>
            <person name="Liolios K."/>
            <person name="Pagani I."/>
            <person name="Ivanova N."/>
            <person name="Mavromatis K."/>
            <person name="Mikhailova N."/>
            <person name="Pati A."/>
            <person name="Chen A."/>
            <person name="Palaniappan K."/>
            <person name="Land M."/>
            <person name="Hauser L."/>
            <person name="Chang Y.J."/>
            <person name="Jeffries C.D."/>
            <person name="Brambilla E.M."/>
            <person name="Rohde M."/>
            <person name="Spring S."/>
            <person name="Sikorski J."/>
            <person name="Goker M."/>
            <person name="Woyke T."/>
            <person name="Bristow J."/>
            <person name="Eisen J.A."/>
            <person name="Markowitz V."/>
            <person name="Hugenholtz P."/>
            <person name="Kyrpides N.C."/>
            <person name="Klenk H.P."/>
            <person name="Detter J.C."/>
        </authorList>
    </citation>
    <scope>NUCLEOTIDE SEQUENCE [LARGE SCALE GENOMIC DNA]</scope>
    <source>
        <strain evidence="3">ATCC BAA-921 / DSM 16994 / JCM 11577 / YK-1</strain>
    </source>
</reference>
<gene>
    <name evidence="2" type="ordered locus">Sulku_2376</name>
</gene>
<feature type="domain" description="GAF" evidence="1">
    <location>
        <begin position="21"/>
        <end position="164"/>
    </location>
</feature>
<sequence>MSLEIYKRIADFGKKLTELDELEKTLPAISEEAKAIVNAERCSIFMVDYPGEMLWTKLSDGVGRIAISIHSGIVGDTVRKKTAQLVNNPYEDSRFLTKIDEKSGFMTRNILATPIFNSQQEVIGVIQLLNKYHGEFDEQDEGIMNFFANYISGTLELALLMEKK</sequence>